<feature type="binding site" evidence="10">
    <location>
        <position position="245"/>
    </location>
    <ligand>
        <name>IMP</name>
        <dbReference type="ChEBI" id="CHEBI:58053"/>
    </ligand>
</feature>
<dbReference type="EC" id="6.3.4.4" evidence="10 12"/>
<dbReference type="HAMAP" id="MF_00011">
    <property type="entry name" value="Adenylosucc_synth"/>
    <property type="match status" value="1"/>
</dbReference>
<dbReference type="PROSITE" id="PS00513">
    <property type="entry name" value="ADENYLOSUCCIN_SYN_2"/>
    <property type="match status" value="1"/>
</dbReference>
<evidence type="ECO:0000256" key="6">
    <source>
        <dbReference type="ARBA" id="ARBA00022741"/>
    </source>
</evidence>
<dbReference type="GO" id="GO:0005525">
    <property type="term" value="F:GTP binding"/>
    <property type="evidence" value="ECO:0007669"/>
    <property type="project" value="UniProtKB-UniRule"/>
</dbReference>
<dbReference type="Gene3D" id="1.10.300.10">
    <property type="entry name" value="Adenylosuccinate Synthetase, subunit A, domain 2"/>
    <property type="match status" value="1"/>
</dbReference>
<feature type="binding site" evidence="10">
    <location>
        <begin position="40"/>
        <end position="42"/>
    </location>
    <ligand>
        <name>GTP</name>
        <dbReference type="ChEBI" id="CHEBI:37565"/>
    </ligand>
</feature>
<dbReference type="Gene3D" id="3.90.170.10">
    <property type="entry name" value="Adenylosuccinate Synthetase, subunit A, domain 3"/>
    <property type="match status" value="1"/>
</dbReference>
<dbReference type="FunFam" id="3.90.170.10:FF:000001">
    <property type="entry name" value="Adenylosuccinate synthetase"/>
    <property type="match status" value="1"/>
</dbReference>
<dbReference type="InterPro" id="IPR001114">
    <property type="entry name" value="Adenylosuccinate_synthetase"/>
</dbReference>
<name>W9XCV2_9EURO</name>
<dbReference type="GO" id="GO:0046040">
    <property type="term" value="P:IMP metabolic process"/>
    <property type="evidence" value="ECO:0007669"/>
    <property type="project" value="TreeGrafter"/>
</dbReference>
<comment type="function">
    <text evidence="12">Plays an important role in the de novo pathway of purine nucleotide biosynthesis.</text>
</comment>
<dbReference type="Pfam" id="PF00709">
    <property type="entry name" value="Adenylsucc_synt"/>
    <property type="match status" value="1"/>
</dbReference>
<dbReference type="InterPro" id="IPR018220">
    <property type="entry name" value="Adenylosuccin_syn_GTP-bd"/>
</dbReference>
<evidence type="ECO:0000256" key="12">
    <source>
        <dbReference type="RuleBase" id="RU000520"/>
    </source>
</evidence>
<evidence type="ECO:0000256" key="7">
    <source>
        <dbReference type="ARBA" id="ARBA00022755"/>
    </source>
</evidence>
<keyword evidence="13" id="KW-0175">Coiled coil</keyword>
<dbReference type="InterPro" id="IPR042109">
    <property type="entry name" value="Adenylosuccinate_synth_dom1"/>
</dbReference>
<comment type="cofactor">
    <cofactor evidence="10">
        <name>Mg(2+)</name>
        <dbReference type="ChEBI" id="CHEBI:18420"/>
    </cofactor>
    <text evidence="10">Binds 1 Mg(2+) ion per subunit.</text>
</comment>
<evidence type="ECO:0000313" key="15">
    <source>
        <dbReference type="Proteomes" id="UP000019471"/>
    </source>
</evidence>
<feature type="binding site" evidence="10">
    <location>
        <position position="336"/>
    </location>
    <ligand>
        <name>IMP</name>
        <dbReference type="ChEBI" id="CHEBI:58053"/>
    </ligand>
</feature>
<keyword evidence="8 10" id="KW-0460">Magnesium</keyword>
<comment type="caution">
    <text evidence="14">The sequence shown here is derived from an EMBL/GenBank/DDBJ whole genome shotgun (WGS) entry which is preliminary data.</text>
</comment>
<comment type="catalytic activity">
    <reaction evidence="10 12">
        <text>IMP + L-aspartate + GTP = N(6)-(1,2-dicarboxyethyl)-AMP + GDP + phosphate + 2 H(+)</text>
        <dbReference type="Rhea" id="RHEA:15753"/>
        <dbReference type="ChEBI" id="CHEBI:15378"/>
        <dbReference type="ChEBI" id="CHEBI:29991"/>
        <dbReference type="ChEBI" id="CHEBI:37565"/>
        <dbReference type="ChEBI" id="CHEBI:43474"/>
        <dbReference type="ChEBI" id="CHEBI:57567"/>
        <dbReference type="ChEBI" id="CHEBI:58053"/>
        <dbReference type="ChEBI" id="CHEBI:58189"/>
        <dbReference type="EC" id="6.3.4.4"/>
    </reaction>
</comment>
<dbReference type="UniPathway" id="UPA00075">
    <property type="reaction ID" value="UER00335"/>
</dbReference>
<dbReference type="GO" id="GO:0005737">
    <property type="term" value="C:cytoplasm"/>
    <property type="evidence" value="ECO:0007669"/>
    <property type="project" value="UniProtKB-SubCell"/>
</dbReference>
<dbReference type="SMART" id="SM00788">
    <property type="entry name" value="Adenylsucc_synt"/>
    <property type="match status" value="1"/>
</dbReference>
<feature type="binding site" evidence="10">
    <location>
        <begin position="364"/>
        <end position="366"/>
    </location>
    <ligand>
        <name>GTP</name>
        <dbReference type="ChEBI" id="CHEBI:37565"/>
    </ligand>
</feature>
<dbReference type="PANTHER" id="PTHR11846">
    <property type="entry name" value="ADENYLOSUCCINATE SYNTHETASE"/>
    <property type="match status" value="1"/>
</dbReference>
<gene>
    <name evidence="14" type="ORF">A1O5_08879</name>
</gene>
<feature type="active site" description="Proton donor" evidence="10">
    <location>
        <position position="41"/>
    </location>
</feature>
<keyword evidence="5 10" id="KW-0479">Metal-binding</keyword>
<dbReference type="InterPro" id="IPR033128">
    <property type="entry name" value="Adenylosuccin_syn_Lys_AS"/>
</dbReference>
<dbReference type="RefSeq" id="XP_007747650.1">
    <property type="nucleotide sequence ID" value="XM_007749460.1"/>
</dbReference>
<dbReference type="PROSITE" id="PS01266">
    <property type="entry name" value="ADENYLOSUCCIN_SYN_1"/>
    <property type="match status" value="1"/>
</dbReference>
<feature type="binding site" evidence="10">
    <location>
        <begin position="12"/>
        <end position="18"/>
    </location>
    <ligand>
        <name>GTP</name>
        <dbReference type="ChEBI" id="CHEBI:37565"/>
    </ligand>
</feature>
<sequence length="457" mass="50260">MPVTLVLGSQWGDEGKGKLVDILASSADLVCRAAGGNNAGHTIVVNDVTYDFHILPSGLINPSCQINLIGTGCVVHIPSFFKELKGLEEKGLQGVRERILISDRAHVCFDLHGVVDGISEDKFKNLDGGKNMIGTTRKGIGPCYSDKVARRGVTFWMLVNEQQRWERRLRDLEANYRKLYGDAALQGYNLEEEIEKLRGYREELQQYVVDQTPLLAQAVGTKGMATANSNGASARQPNILIEGANALLLDIDHGTYPYVTSSNTGLGGVFTGLAGLSPQSLSAPGSNIVGVVKAYTSRVGAGPFPTELNAAISPKDAEYGERLQEVGREWGVTTGRKRRCGWFDLVLVKYSAAVNCYTQLNLTKLDVLDGFEEIRVATGYKVNGQTLPGFPADLDVMEEMEVEYKTFKGWMTQTTGCKTFEDLPDQAREYIEFIEREVGVPIKWIGTGPRREDMCFR</sequence>
<dbReference type="HOGENOM" id="CLU_029848_3_2_1"/>
<keyword evidence="9 10" id="KW-0342">GTP-binding</keyword>
<feature type="binding site" evidence="10">
    <location>
        <begin position="38"/>
        <end position="41"/>
    </location>
    <ligand>
        <name>IMP</name>
        <dbReference type="ChEBI" id="CHEBI:58053"/>
    </ligand>
</feature>
<feature type="binding site" evidence="10">
    <location>
        <position position="150"/>
    </location>
    <ligand>
        <name>IMP</name>
        <dbReference type="ChEBI" id="CHEBI:58053"/>
        <note>ligand shared between dimeric partners</note>
    </ligand>
</feature>
<feature type="binding site" evidence="10">
    <location>
        <position position="40"/>
    </location>
    <ligand>
        <name>Mg(2+)</name>
        <dbReference type="ChEBI" id="CHEBI:18420"/>
    </ligand>
</feature>
<dbReference type="Gene3D" id="3.40.440.10">
    <property type="entry name" value="Adenylosuccinate Synthetase, subunit A, domain 1"/>
    <property type="match status" value="1"/>
</dbReference>
<reference evidence="14 15" key="1">
    <citation type="submission" date="2013-03" db="EMBL/GenBank/DDBJ databases">
        <title>The Genome Sequence of Cladophialophora psammophila CBS 110553.</title>
        <authorList>
            <consortium name="The Broad Institute Genomics Platform"/>
            <person name="Cuomo C."/>
            <person name="de Hoog S."/>
            <person name="Gorbushina A."/>
            <person name="Walker B."/>
            <person name="Young S.K."/>
            <person name="Zeng Q."/>
            <person name="Gargeya S."/>
            <person name="Fitzgerald M."/>
            <person name="Haas B."/>
            <person name="Abouelleil A."/>
            <person name="Allen A.W."/>
            <person name="Alvarado L."/>
            <person name="Arachchi H.M."/>
            <person name="Berlin A.M."/>
            <person name="Chapman S.B."/>
            <person name="Gainer-Dewar J."/>
            <person name="Goldberg J."/>
            <person name="Griggs A."/>
            <person name="Gujja S."/>
            <person name="Hansen M."/>
            <person name="Howarth C."/>
            <person name="Imamovic A."/>
            <person name="Ireland A."/>
            <person name="Larimer J."/>
            <person name="McCowan C."/>
            <person name="Murphy C."/>
            <person name="Pearson M."/>
            <person name="Poon T.W."/>
            <person name="Priest M."/>
            <person name="Roberts A."/>
            <person name="Saif S."/>
            <person name="Shea T."/>
            <person name="Sisk P."/>
            <person name="Sykes S."/>
            <person name="Wortman J."/>
            <person name="Nusbaum C."/>
            <person name="Birren B."/>
        </authorList>
    </citation>
    <scope>NUCLEOTIDE SEQUENCE [LARGE SCALE GENOMIC DNA]</scope>
    <source>
        <strain evidence="14 15">CBS 110553</strain>
    </source>
</reference>
<accession>W9XCV2</accession>
<dbReference type="EMBL" id="AMGX01000014">
    <property type="protein sequence ID" value="EXJ68264.1"/>
    <property type="molecule type" value="Genomic_DNA"/>
</dbReference>
<dbReference type="AlphaFoldDB" id="W9XCV2"/>
<comment type="subcellular location">
    <subcellularLocation>
        <location evidence="10">Cytoplasm</location>
    </subcellularLocation>
</comment>
<evidence type="ECO:0000256" key="2">
    <source>
        <dbReference type="ARBA" id="ARBA00011738"/>
    </source>
</evidence>
<comment type="pathway">
    <text evidence="10 12">Purine metabolism; AMP biosynthesis via de novo pathway; AMP from IMP: step 1/2.</text>
</comment>
<feature type="binding site" evidence="10">
    <location>
        <position position="13"/>
    </location>
    <ligand>
        <name>Mg(2+)</name>
        <dbReference type="ChEBI" id="CHEBI:18420"/>
    </ligand>
</feature>
<evidence type="ECO:0000256" key="4">
    <source>
        <dbReference type="ARBA" id="ARBA00022598"/>
    </source>
</evidence>
<keyword evidence="3 10" id="KW-0963">Cytoplasm</keyword>
<evidence type="ECO:0000256" key="11">
    <source>
        <dbReference type="PROSITE-ProRule" id="PRU10134"/>
    </source>
</evidence>
<comment type="function">
    <text evidence="10">Plays an important role in the de novo pathway and in the salvage pathway of purine nucleotide biosynthesis. Catalyzes the first commited step in the biosynthesis of AMP from IMP.</text>
</comment>
<dbReference type="SUPFAM" id="SSF52540">
    <property type="entry name" value="P-loop containing nucleoside triphosphate hydrolases"/>
    <property type="match status" value="1"/>
</dbReference>
<feature type="binding site" evidence="10">
    <location>
        <begin position="13"/>
        <end position="16"/>
    </location>
    <ligand>
        <name>IMP</name>
        <dbReference type="ChEBI" id="CHEBI:58053"/>
    </ligand>
</feature>
<dbReference type="GO" id="GO:0044208">
    <property type="term" value="P:'de novo' AMP biosynthetic process"/>
    <property type="evidence" value="ECO:0007669"/>
    <property type="project" value="UniProtKB-UniRule"/>
</dbReference>
<dbReference type="eggNOG" id="KOG1355">
    <property type="taxonomic scope" value="Eukaryota"/>
</dbReference>
<comment type="function">
    <text evidence="1">Plays an important role in the de novo pathway and in the salvage pathway of purine nucleotide biosynthesis. Catalyzes the first committed step in the biosynthesis of AMP from IMP.</text>
</comment>
<dbReference type="InterPro" id="IPR027417">
    <property type="entry name" value="P-loop_NTPase"/>
</dbReference>
<evidence type="ECO:0000256" key="10">
    <source>
        <dbReference type="HAMAP-Rule" id="MF_03125"/>
    </source>
</evidence>
<proteinExistence type="inferred from homology"/>
<protein>
    <recommendedName>
        <fullName evidence="10 12">Adenylosuccinate synthetase</fullName>
        <shortName evidence="10">AMPSase</shortName>
        <shortName evidence="10">AdSS</shortName>
        <ecNumber evidence="10 12">6.3.4.4</ecNumber>
    </recommendedName>
    <alternativeName>
        <fullName evidence="10">IMP--aspartate ligase</fullName>
    </alternativeName>
</protein>
<evidence type="ECO:0000313" key="14">
    <source>
        <dbReference type="EMBL" id="EXJ68264.1"/>
    </source>
</evidence>
<feature type="coiled-coil region" evidence="13">
    <location>
        <begin position="162"/>
        <end position="210"/>
    </location>
</feature>
<keyword evidence="15" id="KW-1185">Reference proteome</keyword>
<dbReference type="GeneID" id="19193577"/>
<comment type="similarity">
    <text evidence="10 12">Belongs to the adenylosuccinate synthetase family.</text>
</comment>
<keyword evidence="7 10" id="KW-0658">Purine biosynthesis</keyword>
<dbReference type="GO" id="GO:0004019">
    <property type="term" value="F:adenylosuccinate synthase activity"/>
    <property type="evidence" value="ECO:0007669"/>
    <property type="project" value="UniProtKB-UniRule"/>
</dbReference>
<evidence type="ECO:0000256" key="8">
    <source>
        <dbReference type="ARBA" id="ARBA00022842"/>
    </source>
</evidence>
<dbReference type="NCBIfam" id="NF002223">
    <property type="entry name" value="PRK01117.1"/>
    <property type="match status" value="1"/>
</dbReference>
<evidence type="ECO:0000256" key="5">
    <source>
        <dbReference type="ARBA" id="ARBA00022723"/>
    </source>
</evidence>
<keyword evidence="4 10" id="KW-0436">Ligase</keyword>
<dbReference type="OrthoDB" id="10265645at2759"/>
<feature type="binding site" evidence="10">
    <location>
        <position position="136"/>
    </location>
    <ligand>
        <name>IMP</name>
        <dbReference type="ChEBI" id="CHEBI:58053"/>
    </ligand>
</feature>
<dbReference type="STRING" id="1182543.W9XCV2"/>
<dbReference type="CDD" id="cd03108">
    <property type="entry name" value="AdSS"/>
    <property type="match status" value="1"/>
</dbReference>
<evidence type="ECO:0000256" key="1">
    <source>
        <dbReference type="ARBA" id="ARBA00003779"/>
    </source>
</evidence>
<feature type="active site" evidence="11">
    <location>
        <position position="147"/>
    </location>
</feature>
<dbReference type="NCBIfam" id="TIGR00184">
    <property type="entry name" value="purA"/>
    <property type="match status" value="1"/>
</dbReference>
<dbReference type="InterPro" id="IPR042110">
    <property type="entry name" value="Adenylosuccinate_synth_dom2"/>
</dbReference>
<feature type="active site" description="Proton acceptor" evidence="10">
    <location>
        <position position="13"/>
    </location>
</feature>
<dbReference type="Proteomes" id="UP000019471">
    <property type="component" value="Unassembled WGS sequence"/>
</dbReference>
<evidence type="ECO:0000256" key="3">
    <source>
        <dbReference type="ARBA" id="ARBA00022490"/>
    </source>
</evidence>
<evidence type="ECO:0000256" key="13">
    <source>
        <dbReference type="SAM" id="Coils"/>
    </source>
</evidence>
<dbReference type="PANTHER" id="PTHR11846:SF0">
    <property type="entry name" value="ADENYLOSUCCINATE SYNTHETASE"/>
    <property type="match status" value="1"/>
</dbReference>
<comment type="subunit">
    <text evidence="2 10">Homodimer.</text>
</comment>
<feature type="binding site" evidence="10">
    <location>
        <position position="338"/>
    </location>
    <ligand>
        <name>GTP</name>
        <dbReference type="ChEBI" id="CHEBI:37565"/>
    </ligand>
</feature>
<evidence type="ECO:0000256" key="9">
    <source>
        <dbReference type="ARBA" id="ARBA00023134"/>
    </source>
</evidence>
<dbReference type="InterPro" id="IPR042111">
    <property type="entry name" value="Adenylosuccinate_synth_dom3"/>
</dbReference>
<dbReference type="GO" id="GO:0000287">
    <property type="term" value="F:magnesium ion binding"/>
    <property type="evidence" value="ECO:0007669"/>
    <property type="project" value="UniProtKB-UniRule"/>
</dbReference>
<keyword evidence="6 10" id="KW-0547">Nucleotide-binding</keyword>
<organism evidence="14 15">
    <name type="scientific">Cladophialophora psammophila CBS 110553</name>
    <dbReference type="NCBI Taxonomy" id="1182543"/>
    <lineage>
        <taxon>Eukaryota</taxon>
        <taxon>Fungi</taxon>
        <taxon>Dikarya</taxon>
        <taxon>Ascomycota</taxon>
        <taxon>Pezizomycotina</taxon>
        <taxon>Eurotiomycetes</taxon>
        <taxon>Chaetothyriomycetidae</taxon>
        <taxon>Chaetothyriales</taxon>
        <taxon>Herpotrichiellaceae</taxon>
        <taxon>Cladophialophora</taxon>
    </lineage>
</organism>
<feature type="binding site" evidence="10">
    <location>
        <position position="260"/>
    </location>
    <ligand>
        <name>IMP</name>
        <dbReference type="ChEBI" id="CHEBI:58053"/>
    </ligand>
</feature>
<feature type="binding site" evidence="10">
    <location>
        <begin position="332"/>
        <end position="338"/>
    </location>
    <ligand>
        <name>substrate</name>
    </ligand>
</feature>
<feature type="binding site" evidence="10">
    <location>
        <begin position="446"/>
        <end position="448"/>
    </location>
    <ligand>
        <name>GTP</name>
        <dbReference type="ChEBI" id="CHEBI:37565"/>
    </ligand>
</feature>